<dbReference type="SUPFAM" id="SSF52540">
    <property type="entry name" value="P-loop containing nucleoside triphosphate hydrolases"/>
    <property type="match status" value="1"/>
</dbReference>
<feature type="domain" description="OmpR/PhoB-type" evidence="7">
    <location>
        <begin position="1"/>
        <end position="93"/>
    </location>
</feature>
<evidence type="ECO:0000256" key="5">
    <source>
        <dbReference type="PROSITE-ProRule" id="PRU01091"/>
    </source>
</evidence>
<evidence type="ECO:0000256" key="4">
    <source>
        <dbReference type="ARBA" id="ARBA00023163"/>
    </source>
</evidence>
<dbReference type="GO" id="GO:0003677">
    <property type="term" value="F:DNA binding"/>
    <property type="evidence" value="ECO:0007669"/>
    <property type="project" value="UniProtKB-UniRule"/>
</dbReference>
<evidence type="ECO:0000256" key="3">
    <source>
        <dbReference type="ARBA" id="ARBA00023125"/>
    </source>
</evidence>
<gene>
    <name evidence="8" type="ORF">SAMN05421812_117124</name>
</gene>
<evidence type="ECO:0000259" key="7">
    <source>
        <dbReference type="PROSITE" id="PS51755"/>
    </source>
</evidence>
<keyword evidence="9" id="KW-1185">Reference proteome</keyword>
<dbReference type="InterPro" id="IPR002182">
    <property type="entry name" value="NB-ARC"/>
</dbReference>
<dbReference type="InterPro" id="IPR011990">
    <property type="entry name" value="TPR-like_helical_dom_sf"/>
</dbReference>
<dbReference type="CDD" id="cd15831">
    <property type="entry name" value="BTAD"/>
    <property type="match status" value="1"/>
</dbReference>
<accession>A0A239PCD1</accession>
<dbReference type="InterPro" id="IPR027417">
    <property type="entry name" value="P-loop_NTPase"/>
</dbReference>
<organism evidence="8 9">
    <name type="scientific">Asanoa hainanensis</name>
    <dbReference type="NCBI Taxonomy" id="560556"/>
    <lineage>
        <taxon>Bacteria</taxon>
        <taxon>Bacillati</taxon>
        <taxon>Actinomycetota</taxon>
        <taxon>Actinomycetes</taxon>
        <taxon>Micromonosporales</taxon>
        <taxon>Micromonosporaceae</taxon>
        <taxon>Asanoa</taxon>
    </lineage>
</organism>
<dbReference type="Pfam" id="PF00486">
    <property type="entry name" value="Trans_reg_C"/>
    <property type="match status" value="1"/>
</dbReference>
<evidence type="ECO:0000256" key="2">
    <source>
        <dbReference type="ARBA" id="ARBA00023015"/>
    </source>
</evidence>
<dbReference type="PANTHER" id="PTHR35807:SF1">
    <property type="entry name" value="TRANSCRIPTIONAL REGULATOR REDD"/>
    <property type="match status" value="1"/>
</dbReference>
<dbReference type="Proteomes" id="UP000198362">
    <property type="component" value="Unassembled WGS sequence"/>
</dbReference>
<dbReference type="PROSITE" id="PS51755">
    <property type="entry name" value="OMPR_PHOB"/>
    <property type="match status" value="1"/>
</dbReference>
<proteinExistence type="inferred from homology"/>
<dbReference type="Pfam" id="PF03704">
    <property type="entry name" value="BTAD"/>
    <property type="match status" value="1"/>
</dbReference>
<name>A0A239PCD1_9ACTN</name>
<protein>
    <submittedName>
        <fullName evidence="8">DNA-binding transcriptional activator of the SARP family</fullName>
    </submittedName>
</protein>
<feature type="DNA-binding region" description="OmpR/PhoB-type" evidence="5">
    <location>
        <begin position="1"/>
        <end position="93"/>
    </location>
</feature>
<evidence type="ECO:0000256" key="1">
    <source>
        <dbReference type="ARBA" id="ARBA00005820"/>
    </source>
</evidence>
<dbReference type="InterPro" id="IPR036388">
    <property type="entry name" value="WH-like_DNA-bd_sf"/>
</dbReference>
<feature type="region of interest" description="Disordered" evidence="6">
    <location>
        <begin position="996"/>
        <end position="1021"/>
    </location>
</feature>
<dbReference type="SMART" id="SM01043">
    <property type="entry name" value="BTAD"/>
    <property type="match status" value="1"/>
</dbReference>
<dbReference type="SMART" id="SM00862">
    <property type="entry name" value="Trans_reg_C"/>
    <property type="match status" value="1"/>
</dbReference>
<dbReference type="InterPro" id="IPR016032">
    <property type="entry name" value="Sig_transdc_resp-reg_C-effctor"/>
</dbReference>
<dbReference type="GO" id="GO:0000160">
    <property type="term" value="P:phosphorelay signal transduction system"/>
    <property type="evidence" value="ECO:0007669"/>
    <property type="project" value="InterPro"/>
</dbReference>
<dbReference type="SUPFAM" id="SSF46894">
    <property type="entry name" value="C-terminal effector domain of the bipartite response regulators"/>
    <property type="match status" value="1"/>
</dbReference>
<dbReference type="InterPro" id="IPR001867">
    <property type="entry name" value="OmpR/PhoB-type_DNA-bd"/>
</dbReference>
<evidence type="ECO:0000256" key="6">
    <source>
        <dbReference type="SAM" id="MobiDB-lite"/>
    </source>
</evidence>
<dbReference type="RefSeq" id="WP_179266477.1">
    <property type="nucleotide sequence ID" value="NZ_FZPH01000017.1"/>
</dbReference>
<comment type="similarity">
    <text evidence="1">Belongs to the AfsR/DnrI/RedD regulatory family.</text>
</comment>
<dbReference type="InterPro" id="IPR005158">
    <property type="entry name" value="BTAD"/>
</dbReference>
<evidence type="ECO:0000313" key="8">
    <source>
        <dbReference type="EMBL" id="SNT64595.1"/>
    </source>
</evidence>
<dbReference type="GO" id="GO:0043531">
    <property type="term" value="F:ADP binding"/>
    <property type="evidence" value="ECO:0007669"/>
    <property type="project" value="InterPro"/>
</dbReference>
<dbReference type="Gene3D" id="1.10.10.10">
    <property type="entry name" value="Winged helix-like DNA-binding domain superfamily/Winged helix DNA-binding domain"/>
    <property type="match status" value="1"/>
</dbReference>
<dbReference type="Pfam" id="PF13424">
    <property type="entry name" value="TPR_12"/>
    <property type="match status" value="1"/>
</dbReference>
<dbReference type="Pfam" id="PF00931">
    <property type="entry name" value="NB-ARC"/>
    <property type="match status" value="1"/>
</dbReference>
<keyword evidence="4" id="KW-0804">Transcription</keyword>
<dbReference type="PANTHER" id="PTHR35807">
    <property type="entry name" value="TRANSCRIPTIONAL REGULATOR REDD-RELATED"/>
    <property type="match status" value="1"/>
</dbReference>
<dbReference type="Gene3D" id="1.25.40.10">
    <property type="entry name" value="Tetratricopeptide repeat domain"/>
    <property type="match status" value="2"/>
</dbReference>
<dbReference type="SUPFAM" id="SSF48452">
    <property type="entry name" value="TPR-like"/>
    <property type="match status" value="3"/>
</dbReference>
<sequence>MLRFRLLGDVDVRVAGQRIDVGPARQRCVLVALLVDANEIVTPDQLTERVWGDRRPQRVRETLYSYVSRLRQALSAASEVTLLRRSGGYVLSVDPATIDLHRFRDLVGRARETDDDGRALPLFDEALRLWHGDAFADLETPWLDLLRASLGRERFAAELDHADLAIRAGRHAALVPALVRRMDEHSLDERLGAQLMLALYRSGRPADALDHYGQVRRRLADALGVDPAPELRRLHLRILNTDPGLAGDAGPVRRARPRPSQLPGAVADFTGRRAAVTWAESVLTGPAEGLRVVAVSGAAGVGKSSFAWHVAHRLRRAFPDGQLYADLRGIWPESIEPGDVLARFLRSVGVPDAAQSATAEERGVQFRAAVADRRILVVLDDARSAAQVRPLLPGSASCAVIVTGRQRLTGLAGADHLVLETFEPEEARSLLERVVGADRVAAEPAAVAEIARRCGYLPLAVRIAAARLAARPGWRLAQLAERLRDEAGRLDELATDDLEVRASLGLGYRSLAEPGRRMLRLCGLLDAPDLPAWAGAALLDEPVARAERQLEALVDACLLTVVDRPEGAARYRMHDLVRLFARERAVREEPADLCRAALRRAFGAWLAFAEDADARLPTRTLAAIHGPGPRWRPAEPFAAVGDAAAWFDDERAALAAATRQAAALGFADVAWQLAARAHPFHDVRGTQAEARPMHQDALRACVRAGDRLGEAVMLRNLADLWTSRLDASVADKLDAARAALEIFRQVGEPRGVTDALLLSADVHRVSGRLREASELLAEASEVAAAAGHRVGECRALVGRATINREQGRDQVARELAERCVQLARKEGVRRDEGVALTILGACCCALGQPETGEAYLREGLAVARDLGDRTQETYTLARLGRQYATDRHPAARPTLELALARSQADGVAFGEALALSGFGELELNEGRPDRAVSQLRRAIQMLGDGRFPFARAQYLVNLGRAYAGCGDDAAAATAWTTAHGLYVRLGNGSAAERAAGLLAGNGPTPGDSRVAQAPHKGSSRR</sequence>
<dbReference type="AlphaFoldDB" id="A0A239PCD1"/>
<dbReference type="EMBL" id="FZPH01000017">
    <property type="protein sequence ID" value="SNT64595.1"/>
    <property type="molecule type" value="Genomic_DNA"/>
</dbReference>
<dbReference type="InterPro" id="IPR019734">
    <property type="entry name" value="TPR_rpt"/>
</dbReference>
<dbReference type="PRINTS" id="PR00364">
    <property type="entry name" value="DISEASERSIST"/>
</dbReference>
<evidence type="ECO:0000313" key="9">
    <source>
        <dbReference type="Proteomes" id="UP000198362"/>
    </source>
</evidence>
<reference evidence="8 9" key="1">
    <citation type="submission" date="2017-06" db="EMBL/GenBank/DDBJ databases">
        <authorList>
            <person name="Kim H.J."/>
            <person name="Triplett B.A."/>
        </authorList>
    </citation>
    <scope>NUCLEOTIDE SEQUENCE [LARGE SCALE GENOMIC DNA]</scope>
    <source>
        <strain evidence="8 9">CGMCC 4.5593</strain>
    </source>
</reference>
<keyword evidence="2" id="KW-0805">Transcription regulation</keyword>
<keyword evidence="3 5" id="KW-0238">DNA-binding</keyword>
<dbReference type="InterPro" id="IPR051677">
    <property type="entry name" value="AfsR-DnrI-RedD_regulator"/>
</dbReference>
<dbReference type="GO" id="GO:0006355">
    <property type="term" value="P:regulation of DNA-templated transcription"/>
    <property type="evidence" value="ECO:0007669"/>
    <property type="project" value="InterPro"/>
</dbReference>
<dbReference type="SMART" id="SM00028">
    <property type="entry name" value="TPR"/>
    <property type="match status" value="4"/>
</dbReference>
<dbReference type="Gene3D" id="3.40.50.300">
    <property type="entry name" value="P-loop containing nucleotide triphosphate hydrolases"/>
    <property type="match status" value="1"/>
</dbReference>